<dbReference type="EMBL" id="BMHY01000001">
    <property type="protein sequence ID" value="GGG57989.1"/>
    <property type="molecule type" value="Genomic_DNA"/>
</dbReference>
<dbReference type="PIRSF" id="PIRSF005690">
    <property type="entry name" value="GerBA"/>
    <property type="match status" value="1"/>
</dbReference>
<keyword evidence="2 3" id="KW-0472">Membrane</keyword>
<evidence type="ECO:0000256" key="3">
    <source>
        <dbReference type="SAM" id="Phobius"/>
    </source>
</evidence>
<keyword evidence="5" id="KW-1185">Reference proteome</keyword>
<dbReference type="RefSeq" id="WP_188887676.1">
    <property type="nucleotide sequence ID" value="NZ_BMHY01000001.1"/>
</dbReference>
<dbReference type="Proteomes" id="UP000600247">
    <property type="component" value="Unassembled WGS sequence"/>
</dbReference>
<comment type="caution">
    <text evidence="4">The sequence shown here is derived from an EMBL/GenBank/DDBJ whole genome shotgun (WGS) entry which is preliminary data.</text>
</comment>
<dbReference type="Pfam" id="PF03323">
    <property type="entry name" value="GerA"/>
    <property type="match status" value="1"/>
</dbReference>
<evidence type="ECO:0000256" key="2">
    <source>
        <dbReference type="ARBA" id="ARBA00023136"/>
    </source>
</evidence>
<name>A0A917GUT4_9BACL</name>
<protein>
    <submittedName>
        <fullName evidence="4">Spore germination protein</fullName>
    </submittedName>
</protein>
<dbReference type="GO" id="GO:0016020">
    <property type="term" value="C:membrane"/>
    <property type="evidence" value="ECO:0007669"/>
    <property type="project" value="InterPro"/>
</dbReference>
<feature type="transmembrane region" description="Helical" evidence="3">
    <location>
        <begin position="389"/>
        <end position="413"/>
    </location>
</feature>
<accession>A0A917GUT4</accession>
<evidence type="ECO:0000313" key="5">
    <source>
        <dbReference type="Proteomes" id="UP000600247"/>
    </source>
</evidence>
<organism evidence="4 5">
    <name type="scientific">Paenibacillus radicis</name>
    <name type="common">ex Gao et al. 2016</name>
    <dbReference type="NCBI Taxonomy" id="1737354"/>
    <lineage>
        <taxon>Bacteria</taxon>
        <taxon>Bacillati</taxon>
        <taxon>Bacillota</taxon>
        <taxon>Bacilli</taxon>
        <taxon>Bacillales</taxon>
        <taxon>Paenibacillaceae</taxon>
        <taxon>Paenibacillus</taxon>
    </lineage>
</organism>
<sequence>MAKGENIHRNDALPEQQLNPSLYQNEAYLKEIFQNCSDVVFRPLHIEGRMHVLIIYVNGLVDTKGLEEMLLQPILTAWHNPELDKLSYFKELIAQQALAIRQTALVNDISQIVKGVLNGQIALLTEGETEALLGNMCEYEKRPIGEPGTESVVRGPREGFTESISTNITLIRRRMRSSKLKFEMTTVGEMSQTGMSIAYIEGIVKPGILQEVRKRINGIKTDAILDSGYIEEFIEDTPHSPFPLVQNTERPDVVVASLLEGRIAIMVDGTPFVLIVPMTIWSAIHAAEDYYEHFIYTSGIRLLRFILLSVSFLLPSLYVATSTFHPQLIPEALLLTIAAARENVPFPTVVETLLMEVIFEALREAGIRLPKPVGSAVSMVGGLVLGESAVRAGIVSAPTVIVVAFTGIASFSLPRYNLGLAFRLLRFPLLLLAGSLGIYGVGFGVIALIIHLVNLTSFGVPYLAPVAPNLSSNMKDIFIRMPRWTMNKRPAFLVDENMVRTPAGQDPAQNKESRK</sequence>
<evidence type="ECO:0000256" key="1">
    <source>
        <dbReference type="ARBA" id="ARBA00005278"/>
    </source>
</evidence>
<gene>
    <name evidence="4" type="ORF">GCM10010918_08820</name>
</gene>
<keyword evidence="3" id="KW-0812">Transmembrane</keyword>
<evidence type="ECO:0000313" key="4">
    <source>
        <dbReference type="EMBL" id="GGG57989.1"/>
    </source>
</evidence>
<dbReference type="AlphaFoldDB" id="A0A917GUT4"/>
<dbReference type="GO" id="GO:0009847">
    <property type="term" value="P:spore germination"/>
    <property type="evidence" value="ECO:0007669"/>
    <property type="project" value="InterPro"/>
</dbReference>
<dbReference type="PANTHER" id="PTHR22550">
    <property type="entry name" value="SPORE GERMINATION PROTEIN"/>
    <property type="match status" value="1"/>
</dbReference>
<proteinExistence type="inferred from homology"/>
<dbReference type="InterPro" id="IPR004995">
    <property type="entry name" value="Spore_Ger"/>
</dbReference>
<feature type="transmembrane region" description="Helical" evidence="3">
    <location>
        <begin position="302"/>
        <end position="320"/>
    </location>
</feature>
<dbReference type="PANTHER" id="PTHR22550:SF5">
    <property type="entry name" value="LEUCINE ZIPPER PROTEIN 4"/>
    <property type="match status" value="1"/>
</dbReference>
<comment type="similarity">
    <text evidence="1">Belongs to the GerABKA family.</text>
</comment>
<reference evidence="4 5" key="1">
    <citation type="journal article" date="2014" name="Int. J. Syst. Evol. Microbiol.">
        <title>Complete genome sequence of Corynebacterium casei LMG S-19264T (=DSM 44701T), isolated from a smear-ripened cheese.</title>
        <authorList>
            <consortium name="US DOE Joint Genome Institute (JGI-PGF)"/>
            <person name="Walter F."/>
            <person name="Albersmeier A."/>
            <person name="Kalinowski J."/>
            <person name="Ruckert C."/>
        </authorList>
    </citation>
    <scope>NUCLEOTIDE SEQUENCE [LARGE SCALE GENOMIC DNA]</scope>
    <source>
        <strain evidence="4 5">CGMCC 1.15286</strain>
    </source>
</reference>
<keyword evidence="3" id="KW-1133">Transmembrane helix</keyword>
<feature type="transmembrane region" description="Helical" evidence="3">
    <location>
        <begin position="425"/>
        <end position="453"/>
    </location>
</feature>
<dbReference type="InterPro" id="IPR050768">
    <property type="entry name" value="UPF0353/GerABKA_families"/>
</dbReference>